<accession>A0A1Y1JM36</accession>
<evidence type="ECO:0000256" key="2">
    <source>
        <dbReference type="SAM" id="SignalP"/>
    </source>
</evidence>
<evidence type="ECO:0008006" key="5">
    <source>
        <dbReference type="Google" id="ProtNLM"/>
    </source>
</evidence>
<dbReference type="Pfam" id="PF23529">
    <property type="entry name" value="Microp_apicomplexa_16"/>
    <property type="match status" value="1"/>
</dbReference>
<feature type="chain" id="PRO_5012869621" description="CcmD family protein" evidence="2">
    <location>
        <begin position="19"/>
        <end position="76"/>
    </location>
</feature>
<dbReference type="GeneID" id="39748624"/>
<dbReference type="AlphaFoldDB" id="A0A1Y1JM36"/>
<dbReference type="RefSeq" id="XP_028544481.1">
    <property type="nucleotide sequence ID" value="XM_028688680.1"/>
</dbReference>
<feature type="signal peptide" evidence="2">
    <location>
        <begin position="1"/>
        <end position="18"/>
    </location>
</feature>
<name>A0A1Y1JM36_PLAGO</name>
<feature type="transmembrane region" description="Helical" evidence="1">
    <location>
        <begin position="34"/>
        <end position="55"/>
    </location>
</feature>
<sequence length="76" mass="8720">MKFFVVLSAFLSLYFVEAQSGVVYDENQKNIQFHVTLWITLTLIMAFLIGVYATFQISNTKDSLLYSKINTSSNQK</sequence>
<organism evidence="3 4">
    <name type="scientific">Plasmodium gonderi</name>
    <dbReference type="NCBI Taxonomy" id="77519"/>
    <lineage>
        <taxon>Eukaryota</taxon>
        <taxon>Sar</taxon>
        <taxon>Alveolata</taxon>
        <taxon>Apicomplexa</taxon>
        <taxon>Aconoidasida</taxon>
        <taxon>Haemosporida</taxon>
        <taxon>Plasmodiidae</taxon>
        <taxon>Plasmodium</taxon>
        <taxon>Plasmodium (Plasmodium)</taxon>
    </lineage>
</organism>
<dbReference type="Proteomes" id="UP000195521">
    <property type="component" value="Unassembled WGS sequence"/>
</dbReference>
<evidence type="ECO:0000313" key="4">
    <source>
        <dbReference type="Proteomes" id="UP000195521"/>
    </source>
</evidence>
<evidence type="ECO:0000313" key="3">
    <source>
        <dbReference type="EMBL" id="GAW81892.1"/>
    </source>
</evidence>
<keyword evidence="1" id="KW-0472">Membrane</keyword>
<dbReference type="EMBL" id="BDQF01000012">
    <property type="protein sequence ID" value="GAW81892.1"/>
    <property type="molecule type" value="Genomic_DNA"/>
</dbReference>
<comment type="caution">
    <text evidence="3">The sequence shown here is derived from an EMBL/GenBank/DDBJ whole genome shotgun (WGS) entry which is preliminary data.</text>
</comment>
<dbReference type="OMA" id="QFHVTLW"/>
<reference evidence="4" key="1">
    <citation type="submission" date="2017-04" db="EMBL/GenBank/DDBJ databases">
        <title>Plasmodium gonderi genome.</title>
        <authorList>
            <person name="Arisue N."/>
            <person name="Honma H."/>
            <person name="Kawai S."/>
            <person name="Tougan T."/>
            <person name="Tanabe K."/>
            <person name="Horii T."/>
        </authorList>
    </citation>
    <scope>NUCLEOTIDE SEQUENCE [LARGE SCALE GENOMIC DNA]</scope>
    <source>
        <strain evidence="4">ATCC 30045</strain>
    </source>
</reference>
<gene>
    <name evidence="3" type="ORF">PGO_113460</name>
</gene>
<keyword evidence="4" id="KW-1185">Reference proteome</keyword>
<keyword evidence="1" id="KW-1133">Transmembrane helix</keyword>
<dbReference type="InterPro" id="IPR056355">
    <property type="entry name" value="Microp_apicomplexa_16"/>
</dbReference>
<proteinExistence type="predicted"/>
<keyword evidence="1" id="KW-0812">Transmembrane</keyword>
<keyword evidence="2" id="KW-0732">Signal</keyword>
<dbReference type="OrthoDB" id="381704at2759"/>
<evidence type="ECO:0000256" key="1">
    <source>
        <dbReference type="SAM" id="Phobius"/>
    </source>
</evidence>
<protein>
    <recommendedName>
        <fullName evidence="5">CcmD family protein</fullName>
    </recommendedName>
</protein>